<evidence type="ECO:0000313" key="3">
    <source>
        <dbReference type="Proteomes" id="UP000262882"/>
    </source>
</evidence>
<dbReference type="AlphaFoldDB" id="A0A372G7J1"/>
<organism evidence="2 3">
    <name type="scientific">Actinomadura spongiicola</name>
    <dbReference type="NCBI Taxonomy" id="2303421"/>
    <lineage>
        <taxon>Bacteria</taxon>
        <taxon>Bacillati</taxon>
        <taxon>Actinomycetota</taxon>
        <taxon>Actinomycetes</taxon>
        <taxon>Streptosporangiales</taxon>
        <taxon>Thermomonosporaceae</taxon>
        <taxon>Actinomadura</taxon>
    </lineage>
</organism>
<sequence>MNGLPSAAPETVTAALAGAVPLGDFFAITVAGPERGWRPADDAYARGLRNLVEATAERYDTAEMRIAASITQLGHAARLWSPALYCAVAHGVLLDLEELQQAVNGPALRLPAPRGHRAATDGRLAAALYQTVVVRHLDRLAAGLRVKVAPGLLYGNAASALAEAARLILGARPDLRAGLTNLTAELLNTGRLSGTGHLLSASLDFRRRSCCLYYRVPGGEKCGDCALIN</sequence>
<reference evidence="2 3" key="1">
    <citation type="submission" date="2018-08" db="EMBL/GenBank/DDBJ databases">
        <title>Actinomadura spongicola sp. nov., isolated from marine sponge Leucetta chagosensis.</title>
        <authorList>
            <person name="Li L."/>
            <person name="Lin H.W."/>
        </authorList>
    </citation>
    <scope>NUCLEOTIDE SEQUENCE [LARGE SCALE GENOMIC DNA]</scope>
    <source>
        <strain evidence="2 3">LHW52907</strain>
    </source>
</reference>
<gene>
    <name evidence="2" type="ORF">D0T12_32380</name>
</gene>
<proteinExistence type="predicted"/>
<name>A0A372G7J1_9ACTN</name>
<dbReference type="Pfam" id="PF11575">
    <property type="entry name" value="FhuF_C"/>
    <property type="match status" value="1"/>
</dbReference>
<dbReference type="EMBL" id="QVNQ01000014">
    <property type="protein sequence ID" value="RFS81336.1"/>
    <property type="molecule type" value="Genomic_DNA"/>
</dbReference>
<dbReference type="RefSeq" id="WP_117404731.1">
    <property type="nucleotide sequence ID" value="NZ_QVNQ01000014.1"/>
</dbReference>
<dbReference type="GO" id="GO:0051537">
    <property type="term" value="F:2 iron, 2 sulfur cluster binding"/>
    <property type="evidence" value="ECO:0007669"/>
    <property type="project" value="InterPro"/>
</dbReference>
<evidence type="ECO:0000259" key="1">
    <source>
        <dbReference type="Pfam" id="PF11575"/>
    </source>
</evidence>
<evidence type="ECO:0000313" key="2">
    <source>
        <dbReference type="EMBL" id="RFS81336.1"/>
    </source>
</evidence>
<comment type="caution">
    <text evidence="2">The sequence shown here is derived from an EMBL/GenBank/DDBJ whole genome shotgun (WGS) entry which is preliminary data.</text>
</comment>
<dbReference type="OrthoDB" id="3290158at2"/>
<keyword evidence="3" id="KW-1185">Reference proteome</keyword>
<feature type="domain" description="Ferric siderophore reductase C-terminal" evidence="1">
    <location>
        <begin position="207"/>
        <end position="227"/>
    </location>
</feature>
<dbReference type="Proteomes" id="UP000262882">
    <property type="component" value="Unassembled WGS sequence"/>
</dbReference>
<accession>A0A372G7J1</accession>
<dbReference type="InterPro" id="IPR024726">
    <property type="entry name" value="FhuF_C"/>
</dbReference>
<protein>
    <submittedName>
        <fullName evidence="2">(2Fe-2S)-binding protein</fullName>
    </submittedName>
</protein>